<reference evidence="2 3" key="1">
    <citation type="submission" date="2018-11" db="EMBL/GenBank/DDBJ databases">
        <title>Sequencing the genomes of 1000 actinobacteria strains.</title>
        <authorList>
            <person name="Klenk H.-P."/>
        </authorList>
    </citation>
    <scope>NUCLEOTIDE SEQUENCE [LARGE SCALE GENOMIC DNA]</scope>
    <source>
        <strain evidence="2 3">DSM 43634</strain>
    </source>
</reference>
<gene>
    <name evidence="2" type="ORF">EDD30_6459</name>
</gene>
<protein>
    <submittedName>
        <fullName evidence="2">Uncharacterized protein</fullName>
    </submittedName>
</protein>
<evidence type="ECO:0000256" key="1">
    <source>
        <dbReference type="SAM" id="MobiDB-lite"/>
    </source>
</evidence>
<organism evidence="2 3">
    <name type="scientific">Couchioplanes caeruleus</name>
    <dbReference type="NCBI Taxonomy" id="56438"/>
    <lineage>
        <taxon>Bacteria</taxon>
        <taxon>Bacillati</taxon>
        <taxon>Actinomycetota</taxon>
        <taxon>Actinomycetes</taxon>
        <taxon>Micromonosporales</taxon>
        <taxon>Micromonosporaceae</taxon>
        <taxon>Couchioplanes</taxon>
    </lineage>
</organism>
<feature type="region of interest" description="Disordered" evidence="1">
    <location>
        <begin position="18"/>
        <end position="121"/>
    </location>
</feature>
<name>A0A3N1GT79_9ACTN</name>
<proteinExistence type="predicted"/>
<accession>A0A3N1GT79</accession>
<comment type="caution">
    <text evidence="2">The sequence shown here is derived from an EMBL/GenBank/DDBJ whole genome shotgun (WGS) entry which is preliminary data.</text>
</comment>
<dbReference type="AlphaFoldDB" id="A0A3N1GT79"/>
<dbReference type="Proteomes" id="UP000271683">
    <property type="component" value="Unassembled WGS sequence"/>
</dbReference>
<dbReference type="RefSeq" id="WP_148088167.1">
    <property type="nucleotide sequence ID" value="NZ_RJKL01000001.1"/>
</dbReference>
<evidence type="ECO:0000313" key="2">
    <source>
        <dbReference type="EMBL" id="ROP33473.1"/>
    </source>
</evidence>
<dbReference type="EMBL" id="RJKL01000001">
    <property type="protein sequence ID" value="ROP33473.1"/>
    <property type="molecule type" value="Genomic_DNA"/>
</dbReference>
<sequence>MTVTIHPQDRDDARRLARRLLKAAGPDQHDEVRTTTGGAGGLAFDVPADLADRVFGLDNDPGRTEHSSGGLADPPTPDEPKATEASSPEPADDASDEARPPAATGAGRGSGRTAGRRPRSR</sequence>
<dbReference type="OrthoDB" id="3404521at2"/>
<evidence type="ECO:0000313" key="3">
    <source>
        <dbReference type="Proteomes" id="UP000271683"/>
    </source>
</evidence>